<reference evidence="3 4" key="1">
    <citation type="journal article" date="2012" name="Genet. Mol. Biol.">
        <title>Analysis of 16S rRNA and mxaF genes revealing insights into Methylobacterium niche-specific plant association.</title>
        <authorList>
            <person name="Dourado M.N."/>
            <person name="Andreote F.D."/>
            <person name="Dini-Andreote F."/>
            <person name="Conti R."/>
            <person name="Araujo J.M."/>
            <person name="Araujo W.L."/>
        </authorList>
    </citation>
    <scope>NUCLEOTIDE SEQUENCE [LARGE SCALE GENOMIC DNA]</scope>
    <source>
        <strain evidence="3 4">SR1.6/4</strain>
    </source>
</reference>
<evidence type="ECO:0000256" key="1">
    <source>
        <dbReference type="ARBA" id="ARBA00006865"/>
    </source>
</evidence>
<comment type="similarity">
    <text evidence="1">Belongs to the glycosyl hydrolase 16 family.</text>
</comment>
<evidence type="ECO:0000313" key="3">
    <source>
        <dbReference type="EMBL" id="MEE7459795.1"/>
    </source>
</evidence>
<dbReference type="SUPFAM" id="SSF49899">
    <property type="entry name" value="Concanavalin A-like lectins/glucanases"/>
    <property type="match status" value="1"/>
</dbReference>
<gene>
    <name evidence="3" type="ORF">MRSR164_24370</name>
</gene>
<evidence type="ECO:0000313" key="4">
    <source>
        <dbReference type="Proteomes" id="UP001349262"/>
    </source>
</evidence>
<evidence type="ECO:0000259" key="2">
    <source>
        <dbReference type="PROSITE" id="PS51762"/>
    </source>
</evidence>
<accession>A0ABU7TH72</accession>
<dbReference type="InterPro" id="IPR013320">
    <property type="entry name" value="ConA-like_dom_sf"/>
</dbReference>
<dbReference type="InterPro" id="IPR050546">
    <property type="entry name" value="Glycosyl_Hydrlase_16"/>
</dbReference>
<dbReference type="PANTHER" id="PTHR10963:SF55">
    <property type="entry name" value="GLYCOSIDE HYDROLASE FAMILY 16 PROTEIN"/>
    <property type="match status" value="1"/>
</dbReference>
<name>A0ABU7TH72_9HYPH</name>
<sequence length="316" mass="35693">MHRRGFIRDLTALALGSSWTSESTKSAGAAACALARPASIIRPALLWSDEFDALNLSSPTRPGTWRPNEAWQDLTVGYHDFAGDSWNVNPNQAGFEGFSPFSVDGTLTITNRTVPPPLIPVIRSSLDAAGHPNLPVPRRMGGMLITDPDIRSFRYGYFEVRVRFPVRGRGMFPAIWLFRDRPEGEQDKKAQAEIDLFEVFGESDGRPYHATLHRRDYRSVGDTYSVSPQTGERVADAGMWHVIGLDWQPGAITFLRDHTVLNRIEGEWATWFDQSMSIRMNYAADGHGFGRNRTDESTPERLTMEIDYIRVYDRRV</sequence>
<feature type="domain" description="GH16" evidence="2">
    <location>
        <begin position="17"/>
        <end position="316"/>
    </location>
</feature>
<protein>
    <recommendedName>
        <fullName evidence="2">GH16 domain-containing protein</fullName>
    </recommendedName>
</protein>
<dbReference type="Pfam" id="PF00722">
    <property type="entry name" value="Glyco_hydro_16"/>
    <property type="match status" value="1"/>
</dbReference>
<dbReference type="EMBL" id="MLBY01000005">
    <property type="protein sequence ID" value="MEE7459795.1"/>
    <property type="molecule type" value="Genomic_DNA"/>
</dbReference>
<dbReference type="PROSITE" id="PS51762">
    <property type="entry name" value="GH16_2"/>
    <property type="match status" value="1"/>
</dbReference>
<dbReference type="PANTHER" id="PTHR10963">
    <property type="entry name" value="GLYCOSYL HYDROLASE-RELATED"/>
    <property type="match status" value="1"/>
</dbReference>
<dbReference type="Proteomes" id="UP001349262">
    <property type="component" value="Unassembled WGS sequence"/>
</dbReference>
<keyword evidence="4" id="KW-1185">Reference proteome</keyword>
<comment type="caution">
    <text evidence="3">The sequence shown here is derived from an EMBL/GenBank/DDBJ whole genome shotgun (WGS) entry which is preliminary data.</text>
</comment>
<dbReference type="Gene3D" id="2.60.120.200">
    <property type="match status" value="1"/>
</dbReference>
<dbReference type="InterPro" id="IPR000757">
    <property type="entry name" value="Beta-glucanase-like"/>
</dbReference>
<dbReference type="CDD" id="cd08023">
    <property type="entry name" value="GH16_laminarinase_like"/>
    <property type="match status" value="1"/>
</dbReference>
<proteinExistence type="inferred from homology"/>
<organism evidence="3 4">
    <name type="scientific">Methylobacterium radiotolerans</name>
    <dbReference type="NCBI Taxonomy" id="31998"/>
    <lineage>
        <taxon>Bacteria</taxon>
        <taxon>Pseudomonadati</taxon>
        <taxon>Pseudomonadota</taxon>
        <taxon>Alphaproteobacteria</taxon>
        <taxon>Hyphomicrobiales</taxon>
        <taxon>Methylobacteriaceae</taxon>
        <taxon>Methylobacterium</taxon>
    </lineage>
</organism>